<dbReference type="SUPFAM" id="SSF46785">
    <property type="entry name" value="Winged helix' DNA-binding domain"/>
    <property type="match status" value="1"/>
</dbReference>
<name>A0A840PYL3_URETH</name>
<sequence length="447" mass="51553">MVVYNIGIVGPEDLATKFKTQLEELNLLNVSINLSIVNQFEDTKKLELSFVEKCDLLCFMGPIGYEIYREEIVPRLKTIPPISLHIRYDSSALYLCLYKLLSKKQGDINLFTPFSIDLLAEKEVKVALEEIDLSPDHYFLIHGDTSYTTEHWANIHEEYYRKGKTKYAITCLTSVAYELQKRQVPVMRIKPTYAAISMTTEILIAKLEQLISNELKTIAILVKWHEADRRPKNRYTFYKQKLKFQEAIINFCEKYEMSLTFENDFKAILYTNQSILKELTKNYKVFPFTKEIEEILGTRISIGIGVGNDAARAEIYANRALKFAEAKHTSTTYLAYQNGSIIGPLNSEEVEPLSFSTHLNNRHLQDIAKKTSLSAITISKLRSLIQNQEHPYITSHQIAEAFDISLRTANRILHTLESYRFAKVIGEEQPPGRGRPRKLYELKLTEE</sequence>
<proteinExistence type="predicted"/>
<evidence type="ECO:0000313" key="1">
    <source>
        <dbReference type="EMBL" id="MBB5149742.1"/>
    </source>
</evidence>
<gene>
    <name evidence="1" type="ORF">HNR36_002134</name>
</gene>
<dbReference type="Proteomes" id="UP000557217">
    <property type="component" value="Unassembled WGS sequence"/>
</dbReference>
<keyword evidence="2" id="KW-1185">Reference proteome</keyword>
<dbReference type="InterPro" id="IPR043128">
    <property type="entry name" value="Rev_trsase/Diguanyl_cyclase"/>
</dbReference>
<organism evidence="1 2">
    <name type="scientific">Ureibacillus thermosphaericus</name>
    <dbReference type="NCBI Taxonomy" id="51173"/>
    <lineage>
        <taxon>Bacteria</taxon>
        <taxon>Bacillati</taxon>
        <taxon>Bacillota</taxon>
        <taxon>Bacilli</taxon>
        <taxon>Bacillales</taxon>
        <taxon>Caryophanaceae</taxon>
        <taxon>Ureibacillus</taxon>
    </lineage>
</organism>
<comment type="caution">
    <text evidence="1">The sequence shown here is derived from an EMBL/GenBank/DDBJ whole genome shotgun (WGS) entry which is preliminary data.</text>
</comment>
<evidence type="ECO:0008006" key="3">
    <source>
        <dbReference type="Google" id="ProtNLM"/>
    </source>
</evidence>
<accession>A0A840PYL3</accession>
<dbReference type="RefSeq" id="WP_016838011.1">
    <property type="nucleotide sequence ID" value="NZ_JAAXPW010000032.1"/>
</dbReference>
<protein>
    <recommendedName>
        <fullName evidence="3">Transcriptional regulator</fullName>
    </recommendedName>
</protein>
<dbReference type="EMBL" id="JACHGZ010000027">
    <property type="protein sequence ID" value="MBB5149742.1"/>
    <property type="molecule type" value="Genomic_DNA"/>
</dbReference>
<dbReference type="InterPro" id="IPR036390">
    <property type="entry name" value="WH_DNA-bd_sf"/>
</dbReference>
<reference evidence="1 2" key="1">
    <citation type="submission" date="2020-08" db="EMBL/GenBank/DDBJ databases">
        <title>Genomic Encyclopedia of Type Strains, Phase IV (KMG-IV): sequencing the most valuable type-strain genomes for metagenomic binning, comparative biology and taxonomic classification.</title>
        <authorList>
            <person name="Goeker M."/>
        </authorList>
    </citation>
    <scope>NUCLEOTIDE SEQUENCE [LARGE SCALE GENOMIC DNA]</scope>
    <source>
        <strain evidence="1 2">DSM 10633</strain>
    </source>
</reference>
<dbReference type="AlphaFoldDB" id="A0A840PYL3"/>
<evidence type="ECO:0000313" key="2">
    <source>
        <dbReference type="Proteomes" id="UP000557217"/>
    </source>
</evidence>
<dbReference type="Gene3D" id="3.30.70.270">
    <property type="match status" value="1"/>
</dbReference>